<dbReference type="PANTHER" id="PTHR33395:SF22">
    <property type="entry name" value="REVERSE TRANSCRIPTASE DOMAIN-CONTAINING PROTEIN"/>
    <property type="match status" value="1"/>
</dbReference>
<dbReference type="GO" id="GO:0061343">
    <property type="term" value="P:cell adhesion involved in heart morphogenesis"/>
    <property type="evidence" value="ECO:0007669"/>
    <property type="project" value="TreeGrafter"/>
</dbReference>
<dbReference type="Gene3D" id="3.60.10.10">
    <property type="entry name" value="Endonuclease/exonuclease/phosphatase"/>
    <property type="match status" value="1"/>
</dbReference>
<dbReference type="InterPro" id="IPR005135">
    <property type="entry name" value="Endo/exonuclease/phosphatase"/>
</dbReference>
<gene>
    <name evidence="2" type="ORF">ONE63_006329</name>
</gene>
<dbReference type="GO" id="GO:0003824">
    <property type="term" value="F:catalytic activity"/>
    <property type="evidence" value="ECO:0007669"/>
    <property type="project" value="InterPro"/>
</dbReference>
<comment type="caution">
    <text evidence="2">The sequence shown here is derived from an EMBL/GenBank/DDBJ whole genome shotgun (WGS) entry which is preliminary data.</text>
</comment>
<reference evidence="2" key="1">
    <citation type="submission" date="2022-12" db="EMBL/GenBank/DDBJ databases">
        <title>Chromosome-level genome assembly of the bean flower thrips Megalurothrips usitatus.</title>
        <authorList>
            <person name="Ma L."/>
            <person name="Liu Q."/>
            <person name="Li H."/>
            <person name="Cai W."/>
        </authorList>
    </citation>
    <scope>NUCLEOTIDE SEQUENCE</scope>
    <source>
        <strain evidence="2">Cailab_2022a</strain>
    </source>
</reference>
<evidence type="ECO:0000259" key="1">
    <source>
        <dbReference type="Pfam" id="PF03372"/>
    </source>
</evidence>
<keyword evidence="3" id="KW-1185">Reference proteome</keyword>
<dbReference type="Proteomes" id="UP001075354">
    <property type="component" value="Chromosome 3"/>
</dbReference>
<dbReference type="InterPro" id="IPR036691">
    <property type="entry name" value="Endo/exonu/phosph_ase_sf"/>
</dbReference>
<evidence type="ECO:0000313" key="2">
    <source>
        <dbReference type="EMBL" id="KAJ1529557.1"/>
    </source>
</evidence>
<accession>A0AAV7XVL8</accession>
<dbReference type="GO" id="GO:0031012">
    <property type="term" value="C:extracellular matrix"/>
    <property type="evidence" value="ECO:0007669"/>
    <property type="project" value="TreeGrafter"/>
</dbReference>
<dbReference type="GO" id="GO:0007508">
    <property type="term" value="P:larval heart development"/>
    <property type="evidence" value="ECO:0007669"/>
    <property type="project" value="TreeGrafter"/>
</dbReference>
<protein>
    <recommendedName>
        <fullName evidence="1">Endonuclease/exonuclease/phosphatase domain-containing protein</fullName>
    </recommendedName>
</protein>
<evidence type="ECO:0000313" key="3">
    <source>
        <dbReference type="Proteomes" id="UP001075354"/>
    </source>
</evidence>
<sequence length="617" mass="71050">MASQLKEFICNKVKDRPSVLNLAHLNAQSLNDSSHYEEFCHIFNNSGIDVIAVSETFFKPSSVTSLNGYNVFCNNRIGKGGGGVAVYVKQCIECKILSISESQYSHKPEYIILEIKLQGTAVLFACIYRPPKIGNLDIFLEDMYNFIPLYQHYIIAGDINARLGSGSDETNCIISLLNTCNVECLPYGATYHTATCDSVLDIIASNCNDMVLDYSKTPATGFSCHDLLFASYDFATPAVKPKKIMYRSYKNINLEALDLDFSQVDWNKVYHLESINEKVNRFNEIMLEIFDKHAPFKTFTPKNKDSPWMNKDILTLMDTRDGAQKLAAKSKLPEHREAFKKLRNQCKQEIRNAKLRYSYGLFNNKKTSKEIWKSLRTIGVGKTTDSHTCLIPPNDLNEHYASVSSVSDPNRIKLCIDKYENPTLNWGRHIEYLCKKVLTILSQLRRSYLHLPCDIKTTIINSIVLPHLDYGSAIMEDMLVVYQIKLQRLQNACVRFIFNLRKDEHVSPYIEKLNWLRMDQRRKISQSLLLYKILNDKTPSYLHCKFQFVSQVHQRKNRSSSQRLVVPQHRTVKYSKSFLVTACKLFNSLEIHPLLSLSFHAFKNRIRSKIIEKYGTR</sequence>
<dbReference type="SUPFAM" id="SSF56219">
    <property type="entry name" value="DNase I-like"/>
    <property type="match status" value="1"/>
</dbReference>
<dbReference type="EMBL" id="JAPTSV010000003">
    <property type="protein sequence ID" value="KAJ1529557.1"/>
    <property type="molecule type" value="Genomic_DNA"/>
</dbReference>
<feature type="domain" description="Endonuclease/exonuclease/phosphatase" evidence="1">
    <location>
        <begin position="21"/>
        <end position="203"/>
    </location>
</feature>
<dbReference type="PANTHER" id="PTHR33395">
    <property type="entry name" value="TRANSCRIPTASE, PUTATIVE-RELATED-RELATED"/>
    <property type="match status" value="1"/>
</dbReference>
<dbReference type="AlphaFoldDB" id="A0AAV7XVL8"/>
<dbReference type="Pfam" id="PF03372">
    <property type="entry name" value="Exo_endo_phos"/>
    <property type="match status" value="1"/>
</dbReference>
<proteinExistence type="predicted"/>
<name>A0AAV7XVL8_9NEOP</name>
<organism evidence="2 3">
    <name type="scientific">Megalurothrips usitatus</name>
    <name type="common">bean blossom thrips</name>
    <dbReference type="NCBI Taxonomy" id="439358"/>
    <lineage>
        <taxon>Eukaryota</taxon>
        <taxon>Metazoa</taxon>
        <taxon>Ecdysozoa</taxon>
        <taxon>Arthropoda</taxon>
        <taxon>Hexapoda</taxon>
        <taxon>Insecta</taxon>
        <taxon>Pterygota</taxon>
        <taxon>Neoptera</taxon>
        <taxon>Paraneoptera</taxon>
        <taxon>Thysanoptera</taxon>
        <taxon>Terebrantia</taxon>
        <taxon>Thripoidea</taxon>
        <taxon>Thripidae</taxon>
        <taxon>Megalurothrips</taxon>
    </lineage>
</organism>